<proteinExistence type="predicted"/>
<keyword evidence="1" id="KW-0472">Membrane</keyword>
<name>A0ABU1XC51_9NOCA</name>
<feature type="transmembrane region" description="Helical" evidence="1">
    <location>
        <begin position="126"/>
        <end position="150"/>
    </location>
</feature>
<evidence type="ECO:0000256" key="1">
    <source>
        <dbReference type="SAM" id="Phobius"/>
    </source>
</evidence>
<protein>
    <recommendedName>
        <fullName evidence="4">DUF2269 family protein</fullName>
    </recommendedName>
</protein>
<evidence type="ECO:0000313" key="2">
    <source>
        <dbReference type="EMBL" id="MDR7168039.1"/>
    </source>
</evidence>
<feature type="transmembrane region" description="Helical" evidence="1">
    <location>
        <begin position="6"/>
        <end position="25"/>
    </location>
</feature>
<reference evidence="2 3" key="1">
    <citation type="submission" date="2023-07" db="EMBL/GenBank/DDBJ databases">
        <title>Sorghum-associated microbial communities from plants grown in Nebraska, USA.</title>
        <authorList>
            <person name="Schachtman D."/>
        </authorList>
    </citation>
    <scope>NUCLEOTIDE SEQUENCE [LARGE SCALE GENOMIC DNA]</scope>
    <source>
        <strain evidence="2 3">4272</strain>
    </source>
</reference>
<accession>A0ABU1XC51</accession>
<keyword evidence="1" id="KW-1133">Transmembrane helix</keyword>
<evidence type="ECO:0000313" key="3">
    <source>
        <dbReference type="Proteomes" id="UP001251217"/>
    </source>
</evidence>
<feature type="transmembrane region" description="Helical" evidence="1">
    <location>
        <begin position="37"/>
        <end position="62"/>
    </location>
</feature>
<evidence type="ECO:0008006" key="4">
    <source>
        <dbReference type="Google" id="ProtNLM"/>
    </source>
</evidence>
<gene>
    <name evidence="2" type="ORF">J2W56_001758</name>
</gene>
<organism evidence="2 3">
    <name type="scientific">Nocardia kruczakiae</name>
    <dbReference type="NCBI Taxonomy" id="261477"/>
    <lineage>
        <taxon>Bacteria</taxon>
        <taxon>Bacillati</taxon>
        <taxon>Actinomycetota</taxon>
        <taxon>Actinomycetes</taxon>
        <taxon>Mycobacteriales</taxon>
        <taxon>Nocardiaceae</taxon>
        <taxon>Nocardia</taxon>
    </lineage>
</organism>
<dbReference type="RefSeq" id="WP_310399598.1">
    <property type="nucleotide sequence ID" value="NZ_JAVDWW010000002.1"/>
</dbReference>
<dbReference type="Proteomes" id="UP001251217">
    <property type="component" value="Unassembled WGS sequence"/>
</dbReference>
<sequence length="153" mass="15869">MGIAALILWLLTAGGGFFLLATWIAKGGARQPGSSHLPSPVVFGHFLLAAAGLVVWIIYLVIDDDALAWVGFALLVPVALLGFVMFFRWLPVFRARTANQAAPDHAAANLGGAHEAAEPAERHFPVMIVGGHGVLAVATLVLVLLTALGVGGS</sequence>
<feature type="transmembrane region" description="Helical" evidence="1">
    <location>
        <begin position="68"/>
        <end position="90"/>
    </location>
</feature>
<comment type="caution">
    <text evidence="2">The sequence shown here is derived from an EMBL/GenBank/DDBJ whole genome shotgun (WGS) entry which is preliminary data.</text>
</comment>
<keyword evidence="3" id="KW-1185">Reference proteome</keyword>
<dbReference type="EMBL" id="JAVDWW010000002">
    <property type="protein sequence ID" value="MDR7168039.1"/>
    <property type="molecule type" value="Genomic_DNA"/>
</dbReference>
<keyword evidence="1" id="KW-0812">Transmembrane</keyword>